<keyword evidence="5" id="KW-0548">Nucleotidyltransferase</keyword>
<dbReference type="PANTHER" id="PTHR24559:SF444">
    <property type="entry name" value="REVERSE TRANSCRIPTASE DOMAIN-CONTAINING PROTEIN"/>
    <property type="match status" value="1"/>
</dbReference>
<accession>A0A6L2NMH6</accession>
<dbReference type="InterPro" id="IPR043128">
    <property type="entry name" value="Rev_trsase/Diguanyl_cyclase"/>
</dbReference>
<evidence type="ECO:0000313" key="5">
    <source>
        <dbReference type="EMBL" id="GEU87366.1"/>
    </source>
</evidence>
<evidence type="ECO:0000256" key="2">
    <source>
        <dbReference type="SAM" id="MobiDB-lite"/>
    </source>
</evidence>
<organism evidence="5">
    <name type="scientific">Tanacetum cinerariifolium</name>
    <name type="common">Dalmatian daisy</name>
    <name type="synonym">Chrysanthemum cinerariifolium</name>
    <dbReference type="NCBI Taxonomy" id="118510"/>
    <lineage>
        <taxon>Eukaryota</taxon>
        <taxon>Viridiplantae</taxon>
        <taxon>Streptophyta</taxon>
        <taxon>Embryophyta</taxon>
        <taxon>Tracheophyta</taxon>
        <taxon>Spermatophyta</taxon>
        <taxon>Magnoliopsida</taxon>
        <taxon>eudicotyledons</taxon>
        <taxon>Gunneridae</taxon>
        <taxon>Pentapetalae</taxon>
        <taxon>asterids</taxon>
        <taxon>campanulids</taxon>
        <taxon>Asterales</taxon>
        <taxon>Asteraceae</taxon>
        <taxon>Asteroideae</taxon>
        <taxon>Anthemideae</taxon>
        <taxon>Anthemidinae</taxon>
        <taxon>Tanacetum</taxon>
    </lineage>
</organism>
<dbReference type="PANTHER" id="PTHR24559">
    <property type="entry name" value="TRANSPOSON TY3-I GAG-POL POLYPROTEIN"/>
    <property type="match status" value="1"/>
</dbReference>
<sequence length="1860" mass="212600">MEHYMENIKNGRIILNSVQNGPLIWPTVTDEDGLPSDVYAIVNHHKVAKEIWDRVKLLMQGTKLSLQEKECKLYDEFDKFTYVKGETMYQYYWRFAQLINNMNVINMSMRPVQVNTKFLNSLPSEWCKFVTDVKLARDLQSTNCDQLYSYLEKHKRHANETRLMRERYQDPHAFVARNQTYPRKNQHLKGFPQQSYMVTHVHSPRLYSQMYALHHSSQPQICHSSILPSQQYQTHQTTYVLQIAYTSPRPSTQPLTEFPQPDSGLVVLVFNQGDDPIACLNKTMTFLTVVASSRGNNIGGHARVVKCYNCQDPRIPDGQTTQTSIPNTAAFQTEDLDAYDSDCDDVSNAKAVLMANISSYGYDVLLEVPHSDSYHNDMDNLSMHAMWDFEQTPVVNFSNNKIPSNSNIILYSQYMQETQLGAVQDTNMHAQQDSIILSMIEEMQEQMINHVNNWEKANQERNNESLTAELERYKERRFSWYLMNRVFKPYLDKFFLMVIDDILIYSKCKEDHEAYLKLVLELQKKEKLFTKFSMYEFWLQEVRFLGHAVNNNDIHVDSSNIEAIEELESDVRTIIMDETHASSMRYLSGNGIETSWILSLSYRDIAKSVRNAFGYEYRLSSSNGWTKCRRKSTNWTRVGTRDRQKSYADNRRKSLKFEVGDQVLLKESPWKGVEWCTLCISCDKFKEVFDRCKLAFALEEIKVDKTLHFIEEPVVIMDREIKKLKRSRIPIIKGVTEVEAAIVASPAEVLHLITYLATDSDPSDDLPLPEHVSTLPATSPFLCTDSSKAFSDSLDSDSSDRPLSPDSYERGSILHHHLHLVRGPTDVTRPSTRVTLTISVVDDLPTGPSHKRCRSLTTFVPSTILALRALSLTRADLLPPPKRFKSFSTTLSLEDSIEGSIEVGSKEEDVDTDIMADIDADIVVEALACDKIRTETDVRFEGDDEAKEEAESSERGTVEIGVDIVVRPKVFDDILMPMDDEGSREYFQMGLDMVIQELYDYMLELPVKDNKEKRQNQSKTGQNQEQTGSKEKSRIKPDKVKAQSKSKKHRTSLEERPEEAWYCSGFIERCSPDLARERTPPSKTTSRRNEITNFQQRFDESFSEVWDRFKDLLRAYPHHGFSELHQLDTFYNALNSKDQDSLNSAAAGNFLDKMPCECLAIIKSKSKVHYSRDKPVVTKESTNASTSIVSPDVVELKDMVKALLLDKKGQNQSPAPVKAVEETCVTCGGAHSYRNCPATDGNVYRNNILEFVSQASAVNYNQGNTSYRPPMMSNQIRPSGFPPGPVYQPSVFQQPAYQAPAYQAPAPQTQGQNMQNQITNLTDLITKFVNSNATSTSSSGTLLSNTIANPKNDLKAVQSESPVLSSKPVISEPAITLIFKDMSFEISFADALILMPKFASTLKALIENKKKLSEMAQTPLNEHYSVVLLKKLPEKLGDPGKFLIPCDFPGMAECLALADLDASINLMPFSVWKRLSLPDLTPTCMTLELANHFDADPRVPLILERSFLKTKRALIDVFEVDEPPVVELKVLPPHLEYAFLEGDDKLPVIITKDVSVEEETVLLIILKSHKQPIAWKLSDIKVLGLARCIVYQRREGSQLLKDNELIPTLLVTGWRVYIDYRKLNEATRKDHFPLSFMDQMLERLAGNQYYCFLDGFSGYFQIPIDPKDQDKTTFTCPYETFAYRRMPFGLCNAPGTFQRCMMDFFHDMIKKTMEVFMEDFSVFGNSFQSCLSHLEKMLKRCEDTKLCLNWEKSYFMVKEGIFPGHKISKQGIDVNKAKVDVISKLPHLTTVKGIRSFLGHVGFYRRFIKDFSKIARPMTRLLEKDTPFIFTQECVDEFQTLKRKLTEAPILIAPDWDMPI</sequence>
<feature type="domain" description="Reverse transcriptase" evidence="3">
    <location>
        <begin position="1612"/>
        <end position="1767"/>
    </location>
</feature>
<dbReference type="Gene3D" id="3.30.70.270">
    <property type="match status" value="3"/>
</dbReference>
<keyword evidence="1" id="KW-0175">Coiled coil</keyword>
<dbReference type="Pfam" id="PF03732">
    <property type="entry name" value="Retrotrans_gag"/>
    <property type="match status" value="1"/>
</dbReference>
<feature type="compositionally biased region" description="Basic and acidic residues" evidence="2">
    <location>
        <begin position="1028"/>
        <end position="1041"/>
    </location>
</feature>
<feature type="domain" description="Retrotransposon gag" evidence="4">
    <location>
        <begin position="1075"/>
        <end position="1135"/>
    </location>
</feature>
<feature type="coiled-coil region" evidence="1">
    <location>
        <begin position="440"/>
        <end position="476"/>
    </location>
</feature>
<name>A0A6L2NMH6_TANCI</name>
<evidence type="ECO:0000259" key="4">
    <source>
        <dbReference type="Pfam" id="PF03732"/>
    </source>
</evidence>
<dbReference type="CDD" id="cd01647">
    <property type="entry name" value="RT_LTR"/>
    <property type="match status" value="1"/>
</dbReference>
<dbReference type="InterPro" id="IPR005162">
    <property type="entry name" value="Retrotrans_gag_dom"/>
</dbReference>
<dbReference type="Pfam" id="PF14223">
    <property type="entry name" value="Retrotran_gag_2"/>
    <property type="match status" value="1"/>
</dbReference>
<dbReference type="Gene3D" id="3.10.10.10">
    <property type="entry name" value="HIV Type 1 Reverse Transcriptase, subunit A, domain 1"/>
    <property type="match status" value="1"/>
</dbReference>
<feature type="region of interest" description="Disordered" evidence="2">
    <location>
        <begin position="1011"/>
        <end position="1054"/>
    </location>
</feature>
<proteinExistence type="predicted"/>
<dbReference type="SUPFAM" id="SSF56672">
    <property type="entry name" value="DNA/RNA polymerases"/>
    <property type="match status" value="2"/>
</dbReference>
<comment type="caution">
    <text evidence="5">The sequence shown here is derived from an EMBL/GenBank/DDBJ whole genome shotgun (WGS) entry which is preliminary data.</text>
</comment>
<feature type="compositionally biased region" description="Polar residues" evidence="2">
    <location>
        <begin position="1017"/>
        <end position="1027"/>
    </location>
</feature>
<dbReference type="InterPro" id="IPR043502">
    <property type="entry name" value="DNA/RNA_pol_sf"/>
</dbReference>
<evidence type="ECO:0000256" key="1">
    <source>
        <dbReference type="SAM" id="Coils"/>
    </source>
</evidence>
<dbReference type="Pfam" id="PF00078">
    <property type="entry name" value="RVT_1"/>
    <property type="match status" value="1"/>
</dbReference>
<dbReference type="FunFam" id="3.30.70.270:FF:000020">
    <property type="entry name" value="Transposon Tf2-6 polyprotein-like Protein"/>
    <property type="match status" value="1"/>
</dbReference>
<protein>
    <submittedName>
        <fullName evidence="5">Reverse transcriptase domain-containing protein</fullName>
    </submittedName>
</protein>
<dbReference type="InterPro" id="IPR000477">
    <property type="entry name" value="RT_dom"/>
</dbReference>
<dbReference type="GO" id="GO:0003964">
    <property type="term" value="F:RNA-directed DNA polymerase activity"/>
    <property type="evidence" value="ECO:0007669"/>
    <property type="project" value="UniProtKB-KW"/>
</dbReference>
<keyword evidence="5" id="KW-0695">RNA-directed DNA polymerase</keyword>
<keyword evidence="5" id="KW-0808">Transferase</keyword>
<evidence type="ECO:0000259" key="3">
    <source>
        <dbReference type="Pfam" id="PF00078"/>
    </source>
</evidence>
<gene>
    <name evidence="5" type="ORF">Tci_059344</name>
</gene>
<reference evidence="5" key="1">
    <citation type="journal article" date="2019" name="Sci. Rep.">
        <title>Draft genome of Tanacetum cinerariifolium, the natural source of mosquito coil.</title>
        <authorList>
            <person name="Yamashiro T."/>
            <person name="Shiraishi A."/>
            <person name="Satake H."/>
            <person name="Nakayama K."/>
        </authorList>
    </citation>
    <scope>NUCLEOTIDE SEQUENCE</scope>
</reference>
<dbReference type="InterPro" id="IPR053134">
    <property type="entry name" value="RNA-dir_DNA_polymerase"/>
</dbReference>
<dbReference type="EMBL" id="BKCJ010009525">
    <property type="protein sequence ID" value="GEU87366.1"/>
    <property type="molecule type" value="Genomic_DNA"/>
</dbReference>